<dbReference type="InterPro" id="IPR004360">
    <property type="entry name" value="Glyas_Fos-R_dOase_dom"/>
</dbReference>
<name>A0ABV4QPR1_9ACTN</name>
<dbReference type="InterPro" id="IPR029068">
    <property type="entry name" value="Glyas_Bleomycin-R_OHBP_Dase"/>
</dbReference>
<dbReference type="Proteomes" id="UP001569904">
    <property type="component" value="Unassembled WGS sequence"/>
</dbReference>
<dbReference type="Gene3D" id="3.10.180.10">
    <property type="entry name" value="2,3-Dihydroxybiphenyl 1,2-Dioxygenase, domain 1"/>
    <property type="match status" value="2"/>
</dbReference>
<reference evidence="2 3" key="1">
    <citation type="submission" date="2023-11" db="EMBL/GenBank/DDBJ databases">
        <title>Actinomadura monticuli sp. nov., isolated from volcanic ash.</title>
        <authorList>
            <person name="Lee S.D."/>
            <person name="Yang H."/>
            <person name="Kim I.S."/>
        </authorList>
    </citation>
    <scope>NUCLEOTIDE SEQUENCE [LARGE SCALE GENOMIC DNA]</scope>
    <source>
        <strain evidence="2 3">DSM 45346</strain>
    </source>
</reference>
<evidence type="ECO:0000313" key="3">
    <source>
        <dbReference type="Proteomes" id="UP001569904"/>
    </source>
</evidence>
<evidence type="ECO:0000313" key="2">
    <source>
        <dbReference type="EMBL" id="MFA1552591.1"/>
    </source>
</evidence>
<evidence type="ECO:0000259" key="1">
    <source>
        <dbReference type="PROSITE" id="PS51819"/>
    </source>
</evidence>
<dbReference type="InterPro" id="IPR052164">
    <property type="entry name" value="Anthracycline_SecMetBiosynth"/>
</dbReference>
<dbReference type="PANTHER" id="PTHR33993:SF14">
    <property type="entry name" value="GB|AAF24581.1"/>
    <property type="match status" value="1"/>
</dbReference>
<dbReference type="SUPFAM" id="SSF54593">
    <property type="entry name" value="Glyoxalase/Bleomycin resistance protein/Dihydroxybiphenyl dioxygenase"/>
    <property type="match status" value="2"/>
</dbReference>
<comment type="caution">
    <text evidence="2">The sequence shown here is derived from an EMBL/GenBank/DDBJ whole genome shotgun (WGS) entry which is preliminary data.</text>
</comment>
<keyword evidence="3" id="KW-1185">Reference proteome</keyword>
<dbReference type="RefSeq" id="WP_371938860.1">
    <property type="nucleotide sequence ID" value="NZ_JAXCEH010000001.1"/>
</dbReference>
<proteinExistence type="predicted"/>
<feature type="domain" description="VOC" evidence="1">
    <location>
        <begin position="141"/>
        <end position="257"/>
    </location>
</feature>
<protein>
    <submittedName>
        <fullName evidence="2">VOC family protein</fullName>
    </submittedName>
</protein>
<dbReference type="InterPro" id="IPR037523">
    <property type="entry name" value="VOC_core"/>
</dbReference>
<dbReference type="PROSITE" id="PS51819">
    <property type="entry name" value="VOC"/>
    <property type="match status" value="2"/>
</dbReference>
<sequence length="269" mass="29260">MPEVTSYAPGFPTWAELASPDPALSRRFYGELLGWSSYTLTTEMDEYEIFTLGGVQAPEVAGMQTLVDDSLPSYWMCYFRTADVAASVEAVRAAGGHVLVEDIEVANLGRMALCSDLESAEFAFWYPYDLQGAGARNEPGALYWMELACQEAQAARAFYGRVFGWKAEEREYYTSSTYTNWKVGDTSVASMVSMDEHWPPGYPAHWVPYFGVVDCDAAAAKAVDLGGRVTVSPKDIKRGRFAIVTDPTGARLGVFSAAATGGAATRAPL</sequence>
<organism evidence="2 3">
    <name type="scientific">Actinomadura chokoriensis</name>
    <dbReference type="NCBI Taxonomy" id="454156"/>
    <lineage>
        <taxon>Bacteria</taxon>
        <taxon>Bacillati</taxon>
        <taxon>Actinomycetota</taxon>
        <taxon>Actinomycetes</taxon>
        <taxon>Streptosporangiales</taxon>
        <taxon>Thermomonosporaceae</taxon>
        <taxon>Actinomadura</taxon>
    </lineage>
</organism>
<dbReference type="EMBL" id="JAXCEH010000001">
    <property type="protein sequence ID" value="MFA1552591.1"/>
    <property type="molecule type" value="Genomic_DNA"/>
</dbReference>
<dbReference type="CDD" id="cd07247">
    <property type="entry name" value="SgaA_N_like"/>
    <property type="match status" value="2"/>
</dbReference>
<feature type="domain" description="VOC" evidence="1">
    <location>
        <begin position="11"/>
        <end position="127"/>
    </location>
</feature>
<dbReference type="Pfam" id="PF00903">
    <property type="entry name" value="Glyoxalase"/>
    <property type="match status" value="1"/>
</dbReference>
<accession>A0ABV4QPR1</accession>
<dbReference type="PANTHER" id="PTHR33993">
    <property type="entry name" value="GLYOXALASE-RELATED"/>
    <property type="match status" value="1"/>
</dbReference>
<gene>
    <name evidence="2" type="ORF">SM436_02695</name>
</gene>